<accession>A0A5D4SW66</accession>
<evidence type="ECO:0000256" key="1">
    <source>
        <dbReference type="SAM" id="Phobius"/>
    </source>
</evidence>
<keyword evidence="1" id="KW-0472">Membrane</keyword>
<sequence>MNVVETIYFAIGSFIFINFFFALLYLLSRRAGDRLFDGLCKYSDCLGSLLILILLGLTNFVAMLIYDRFNWFVARLVMLLYAALLFISFFIFLIIIDA</sequence>
<dbReference type="AlphaFoldDB" id="A0A5D4SW66"/>
<keyword evidence="1" id="KW-0812">Transmembrane</keyword>
<keyword evidence="1" id="KW-1133">Transmembrane helix</keyword>
<evidence type="ECO:0000313" key="3">
    <source>
        <dbReference type="Proteomes" id="UP000322524"/>
    </source>
</evidence>
<dbReference type="RefSeq" id="WP_148988753.1">
    <property type="nucleotide sequence ID" value="NZ_VTEV01000005.1"/>
</dbReference>
<organism evidence="2 3">
    <name type="scientific">Sutcliffiella horikoshii</name>
    <dbReference type="NCBI Taxonomy" id="79883"/>
    <lineage>
        <taxon>Bacteria</taxon>
        <taxon>Bacillati</taxon>
        <taxon>Bacillota</taxon>
        <taxon>Bacilli</taxon>
        <taxon>Bacillales</taxon>
        <taxon>Bacillaceae</taxon>
        <taxon>Sutcliffiella</taxon>
    </lineage>
</organism>
<feature type="transmembrane region" description="Helical" evidence="1">
    <location>
        <begin position="48"/>
        <end position="66"/>
    </location>
</feature>
<reference evidence="2 3" key="1">
    <citation type="submission" date="2019-08" db="EMBL/GenBank/DDBJ databases">
        <title>Bacillus genomes from the desert of Cuatro Cienegas, Coahuila.</title>
        <authorList>
            <person name="Olmedo-Alvarez G."/>
        </authorList>
    </citation>
    <scope>NUCLEOTIDE SEQUENCE [LARGE SCALE GENOMIC DNA]</scope>
    <source>
        <strain evidence="2 3">CH28_1T</strain>
    </source>
</reference>
<comment type="caution">
    <text evidence="2">The sequence shown here is derived from an EMBL/GenBank/DDBJ whole genome shotgun (WGS) entry which is preliminary data.</text>
</comment>
<feature type="transmembrane region" description="Helical" evidence="1">
    <location>
        <begin position="6"/>
        <end position="27"/>
    </location>
</feature>
<gene>
    <name evidence="2" type="ORF">FZC76_13795</name>
</gene>
<dbReference type="Proteomes" id="UP000322524">
    <property type="component" value="Unassembled WGS sequence"/>
</dbReference>
<name>A0A5D4SW66_9BACI</name>
<feature type="transmembrane region" description="Helical" evidence="1">
    <location>
        <begin position="72"/>
        <end position="96"/>
    </location>
</feature>
<protein>
    <submittedName>
        <fullName evidence="2">Uncharacterized protein</fullName>
    </submittedName>
</protein>
<proteinExistence type="predicted"/>
<evidence type="ECO:0000313" key="2">
    <source>
        <dbReference type="EMBL" id="TYS67643.1"/>
    </source>
</evidence>
<dbReference type="EMBL" id="VTEV01000005">
    <property type="protein sequence ID" value="TYS67643.1"/>
    <property type="molecule type" value="Genomic_DNA"/>
</dbReference>